<accession>A0A379GFE3</accession>
<evidence type="ECO:0000313" key="2">
    <source>
        <dbReference type="Proteomes" id="UP000254191"/>
    </source>
</evidence>
<reference evidence="1 2" key="1">
    <citation type="submission" date="2018-06" db="EMBL/GenBank/DDBJ databases">
        <authorList>
            <consortium name="Pathogen Informatics"/>
            <person name="Doyle S."/>
        </authorList>
    </citation>
    <scope>NUCLEOTIDE SEQUENCE [LARGE SCALE GENOMIC DNA]</scope>
    <source>
        <strain evidence="1 2">NCTC11938</strain>
    </source>
</reference>
<dbReference type="Proteomes" id="UP000254191">
    <property type="component" value="Unassembled WGS sequence"/>
</dbReference>
<dbReference type="EMBL" id="UGTS01000006">
    <property type="protein sequence ID" value="SUC39696.1"/>
    <property type="molecule type" value="Genomic_DNA"/>
</dbReference>
<name>A0A379GFE3_PROMI</name>
<protein>
    <submittedName>
        <fullName evidence="1">Uncharacterized protein</fullName>
    </submittedName>
</protein>
<sequence length="190" mass="22037">MNFLSIQQIHDQCLTTTQEVIERLGWTNISVGVLSDEERRLIEDVNLQSQLNWRWAMQAYSGNAEDGILDITLKLIDREEPEQLQAVIICKFDCRREQFSICMLENFILDEDTDLTGNVLIIALIYATTFCQLEELEDVYIQDPSENALPRYRSYGFAQVWHDHRKMSANVCDILNTIKLKVDGIDSDEE</sequence>
<proteinExistence type="predicted"/>
<evidence type="ECO:0000313" key="1">
    <source>
        <dbReference type="EMBL" id="SUC39696.1"/>
    </source>
</evidence>
<gene>
    <name evidence="1" type="ORF">NCTC11938_03957</name>
</gene>
<dbReference type="AlphaFoldDB" id="A0A379GFE3"/>
<organism evidence="1 2">
    <name type="scientific">Proteus mirabilis</name>
    <dbReference type="NCBI Taxonomy" id="584"/>
    <lineage>
        <taxon>Bacteria</taxon>
        <taxon>Pseudomonadati</taxon>
        <taxon>Pseudomonadota</taxon>
        <taxon>Gammaproteobacteria</taxon>
        <taxon>Enterobacterales</taxon>
        <taxon>Morganellaceae</taxon>
        <taxon>Proteus</taxon>
    </lineage>
</organism>